<dbReference type="RefSeq" id="WP_166193333.1">
    <property type="nucleotide sequence ID" value="NZ_JAAOIV010000002.1"/>
</dbReference>
<dbReference type="AlphaFoldDB" id="A0A967AXM6"/>
<keyword evidence="2" id="KW-1185">Reference proteome</keyword>
<dbReference type="Proteomes" id="UP000744769">
    <property type="component" value="Unassembled WGS sequence"/>
</dbReference>
<name>A0A967AXM6_9MICO</name>
<evidence type="ECO:0000313" key="1">
    <source>
        <dbReference type="EMBL" id="NHN54884.1"/>
    </source>
</evidence>
<dbReference type="EMBL" id="JAAOIV010000002">
    <property type="protein sequence ID" value="NHN54884.1"/>
    <property type="molecule type" value="Genomic_DNA"/>
</dbReference>
<proteinExistence type="predicted"/>
<reference evidence="1" key="1">
    <citation type="submission" date="2020-03" db="EMBL/GenBank/DDBJ databases">
        <title>Draft sequencing of Calidifontibacter sp. DB0510.</title>
        <authorList>
            <person name="Kim D.-U."/>
        </authorList>
    </citation>
    <scope>NUCLEOTIDE SEQUENCE</scope>
    <source>
        <strain evidence="1">DB0510</strain>
    </source>
</reference>
<evidence type="ECO:0000313" key="2">
    <source>
        <dbReference type="Proteomes" id="UP000744769"/>
    </source>
</evidence>
<organism evidence="1 2">
    <name type="scientific">Metallococcus carri</name>
    <dbReference type="NCBI Taxonomy" id="1656884"/>
    <lineage>
        <taxon>Bacteria</taxon>
        <taxon>Bacillati</taxon>
        <taxon>Actinomycetota</taxon>
        <taxon>Actinomycetes</taxon>
        <taxon>Micrococcales</taxon>
        <taxon>Dermacoccaceae</taxon>
        <taxon>Metallococcus</taxon>
    </lineage>
</organism>
<gene>
    <name evidence="1" type="ORF">G9U51_03680</name>
</gene>
<protein>
    <submittedName>
        <fullName evidence="1">Uncharacterized protein</fullName>
    </submittedName>
</protein>
<sequence>MFDDVGALELLAVLVGLAVDELEDEFVDVAELGGGGLDVDPFAPPEHPDRASANVNATATAPYLSRVAFLAPIDDLLQPAP</sequence>
<comment type="caution">
    <text evidence="1">The sequence shown here is derived from an EMBL/GenBank/DDBJ whole genome shotgun (WGS) entry which is preliminary data.</text>
</comment>
<accession>A0A967AXM6</accession>